<accession>A0A183K978</accession>
<name>A0A183K978_9TREM</name>
<evidence type="ECO:0000313" key="1">
    <source>
        <dbReference type="EMBL" id="VDP45127.1"/>
    </source>
</evidence>
<dbReference type="AlphaFoldDB" id="A0A183K978"/>
<sequence length="56" mass="6035">MDSLTDLLSVDLLRGLSLFEIGATLLCTRSGLDPVDEICDAFLISGGPIKNKWIVV</sequence>
<proteinExistence type="predicted"/>
<keyword evidence="2" id="KW-1185">Reference proteome</keyword>
<reference evidence="1 2" key="2">
    <citation type="submission" date="2018-11" db="EMBL/GenBank/DDBJ databases">
        <authorList>
            <consortium name="Pathogen Informatics"/>
        </authorList>
    </citation>
    <scope>NUCLEOTIDE SEQUENCE [LARGE SCALE GENOMIC DNA]</scope>
    <source>
        <strain evidence="1">Dakar</strain>
        <strain evidence="2">Dakar, Senegal</strain>
    </source>
</reference>
<gene>
    <name evidence="1" type="ORF">SCUD_LOCUS11560</name>
</gene>
<dbReference type="EMBL" id="UZAK01034499">
    <property type="protein sequence ID" value="VDP45127.1"/>
    <property type="molecule type" value="Genomic_DNA"/>
</dbReference>
<reference evidence="3" key="1">
    <citation type="submission" date="2016-06" db="UniProtKB">
        <authorList>
            <consortium name="WormBaseParasite"/>
        </authorList>
    </citation>
    <scope>IDENTIFICATION</scope>
</reference>
<dbReference type="WBParaSite" id="SCUD_0001156001-mRNA-1">
    <property type="protein sequence ID" value="SCUD_0001156001-mRNA-1"/>
    <property type="gene ID" value="SCUD_0001156001"/>
</dbReference>
<evidence type="ECO:0000313" key="3">
    <source>
        <dbReference type="WBParaSite" id="SCUD_0001156001-mRNA-1"/>
    </source>
</evidence>
<protein>
    <submittedName>
        <fullName evidence="3">2-phosphosulfolactate phosphatase</fullName>
    </submittedName>
</protein>
<organism evidence="3">
    <name type="scientific">Schistosoma curassoni</name>
    <dbReference type="NCBI Taxonomy" id="6186"/>
    <lineage>
        <taxon>Eukaryota</taxon>
        <taxon>Metazoa</taxon>
        <taxon>Spiralia</taxon>
        <taxon>Lophotrochozoa</taxon>
        <taxon>Platyhelminthes</taxon>
        <taxon>Trematoda</taxon>
        <taxon>Digenea</taxon>
        <taxon>Strigeidida</taxon>
        <taxon>Schistosomatoidea</taxon>
        <taxon>Schistosomatidae</taxon>
        <taxon>Schistosoma</taxon>
    </lineage>
</organism>
<evidence type="ECO:0000313" key="2">
    <source>
        <dbReference type="Proteomes" id="UP000279833"/>
    </source>
</evidence>
<dbReference type="Proteomes" id="UP000279833">
    <property type="component" value="Unassembled WGS sequence"/>
</dbReference>